<evidence type="ECO:0000256" key="1">
    <source>
        <dbReference type="SAM" id="Phobius"/>
    </source>
</evidence>
<dbReference type="InterPro" id="IPR010221">
    <property type="entry name" value="VCBS_dom"/>
</dbReference>
<name>A0ABS1IW39_9GAMM</name>
<gene>
    <name evidence="2" type="ORF">I2494_20020</name>
</gene>
<reference evidence="2 3" key="1">
    <citation type="submission" date="2020-11" db="EMBL/GenBank/DDBJ databases">
        <title>Insectihabitans protaetiae gen. nov. sp. nov. and Insectihabitans allomyrinae sp. nov., isolated from larvae of Protaetia brevitarsis seulensis and Allomyrina dichotoma, respectively.</title>
        <authorList>
            <person name="Lee S.D."/>
            <person name="Byeon Y.-S."/>
            <person name="Kim S.-M."/>
            <person name="Yang H.L."/>
            <person name="Kim I.S."/>
        </authorList>
    </citation>
    <scope>NUCLEOTIDE SEQUENCE [LARGE SCALE GENOMIC DNA]</scope>
    <source>
        <strain evidence="2 3">BWR-B9</strain>
    </source>
</reference>
<proteinExistence type="predicted"/>
<dbReference type="NCBIfam" id="TIGR01965">
    <property type="entry name" value="VCBS_repeat"/>
    <property type="match status" value="1"/>
</dbReference>
<feature type="transmembrane region" description="Helical" evidence="1">
    <location>
        <begin position="129"/>
        <end position="150"/>
    </location>
</feature>
<comment type="caution">
    <text evidence="2">The sequence shown here is derived from an EMBL/GenBank/DDBJ whole genome shotgun (WGS) entry which is preliminary data.</text>
</comment>
<dbReference type="Proteomes" id="UP001296921">
    <property type="component" value="Unassembled WGS sequence"/>
</dbReference>
<keyword evidence="1" id="KW-1133">Transmembrane helix</keyword>
<keyword evidence="1" id="KW-0472">Membrane</keyword>
<keyword evidence="3" id="KW-1185">Reference proteome</keyword>
<organism evidence="2 3">
    <name type="scientific">Limnobaculum allomyrinae</name>
    <dbReference type="NCBI Taxonomy" id="2791986"/>
    <lineage>
        <taxon>Bacteria</taxon>
        <taxon>Pseudomonadati</taxon>
        <taxon>Pseudomonadota</taxon>
        <taxon>Gammaproteobacteria</taxon>
        <taxon>Enterobacterales</taxon>
        <taxon>Budviciaceae</taxon>
        <taxon>Limnobaculum</taxon>
    </lineage>
</organism>
<evidence type="ECO:0000313" key="2">
    <source>
        <dbReference type="EMBL" id="MBK5145959.1"/>
    </source>
</evidence>
<keyword evidence="1" id="KW-0812">Transmembrane</keyword>
<dbReference type="EMBL" id="JADRCR010000019">
    <property type="protein sequence ID" value="MBK5145959.1"/>
    <property type="molecule type" value="Genomic_DNA"/>
</dbReference>
<sequence>MSNSQDNVTDLANQLAETLSQLPDDGKERQLTVTIGGSNHGTVVMGSQITINTESKRTRSPGEMRSDELYELKNRYVSEIYSARRKKWVSTPAIVMLMMMIFLVSLLLWCFSPLLSGVPLRVILSHPPVMINESILLIWVIIFAASAYFFDKIRKVQDRLIRNNKEYIESIDVELSRKSS</sequence>
<dbReference type="RefSeq" id="WP_218468726.1">
    <property type="nucleotide sequence ID" value="NZ_JADRCR010000019.1"/>
</dbReference>
<feature type="transmembrane region" description="Helical" evidence="1">
    <location>
        <begin position="88"/>
        <end position="109"/>
    </location>
</feature>
<evidence type="ECO:0000313" key="3">
    <source>
        <dbReference type="Proteomes" id="UP001296921"/>
    </source>
</evidence>
<protein>
    <submittedName>
        <fullName evidence="2">VCBS domain-containing protein</fullName>
    </submittedName>
</protein>
<accession>A0ABS1IW39</accession>